<gene>
    <name evidence="2" type="ORF">RUM43_007170</name>
</gene>
<feature type="non-terminal residue" evidence="2">
    <location>
        <position position="77"/>
    </location>
</feature>
<dbReference type="EMBL" id="JAWJWE010000003">
    <property type="protein sequence ID" value="KAK6638900.1"/>
    <property type="molecule type" value="Genomic_DNA"/>
</dbReference>
<accession>A0AAN8P872</accession>
<feature type="compositionally biased region" description="Basic and acidic residues" evidence="1">
    <location>
        <begin position="1"/>
        <end position="11"/>
    </location>
</feature>
<dbReference type="AlphaFoldDB" id="A0AAN8P872"/>
<organism evidence="2 3">
    <name type="scientific">Polyplax serrata</name>
    <name type="common">Common mouse louse</name>
    <dbReference type="NCBI Taxonomy" id="468196"/>
    <lineage>
        <taxon>Eukaryota</taxon>
        <taxon>Metazoa</taxon>
        <taxon>Ecdysozoa</taxon>
        <taxon>Arthropoda</taxon>
        <taxon>Hexapoda</taxon>
        <taxon>Insecta</taxon>
        <taxon>Pterygota</taxon>
        <taxon>Neoptera</taxon>
        <taxon>Paraneoptera</taxon>
        <taxon>Psocodea</taxon>
        <taxon>Troctomorpha</taxon>
        <taxon>Phthiraptera</taxon>
        <taxon>Anoplura</taxon>
        <taxon>Polyplacidae</taxon>
        <taxon>Polyplax</taxon>
    </lineage>
</organism>
<reference evidence="2 3" key="1">
    <citation type="submission" date="2023-10" db="EMBL/GenBank/DDBJ databases">
        <title>Genomes of two closely related lineages of the louse Polyplax serrata with different host specificities.</title>
        <authorList>
            <person name="Martinu J."/>
            <person name="Tarabai H."/>
            <person name="Stefka J."/>
            <person name="Hypsa V."/>
        </authorList>
    </citation>
    <scope>NUCLEOTIDE SEQUENCE [LARGE SCALE GENOMIC DNA]</scope>
    <source>
        <strain evidence="2">HR10_N</strain>
    </source>
</reference>
<proteinExistence type="predicted"/>
<evidence type="ECO:0000313" key="2">
    <source>
        <dbReference type="EMBL" id="KAK6638900.1"/>
    </source>
</evidence>
<evidence type="ECO:0000313" key="3">
    <source>
        <dbReference type="Proteomes" id="UP001372834"/>
    </source>
</evidence>
<protein>
    <submittedName>
        <fullName evidence="2">Uncharacterized protein</fullName>
    </submittedName>
</protein>
<evidence type="ECO:0000256" key="1">
    <source>
        <dbReference type="SAM" id="MobiDB-lite"/>
    </source>
</evidence>
<dbReference type="Proteomes" id="UP001372834">
    <property type="component" value="Unassembled WGS sequence"/>
</dbReference>
<feature type="region of interest" description="Disordered" evidence="1">
    <location>
        <begin position="53"/>
        <end position="77"/>
    </location>
</feature>
<comment type="caution">
    <text evidence="2">The sequence shown here is derived from an EMBL/GenBank/DDBJ whole genome shotgun (WGS) entry which is preliminary data.</text>
</comment>
<sequence>MMMMMMKKEKISVTTGKKLNREGDGWEGQNELEEEVDGCVCEKWKSKKLRAFLKGPEDEPRPARKVRASGVSPETLV</sequence>
<feature type="region of interest" description="Disordered" evidence="1">
    <location>
        <begin position="1"/>
        <end position="32"/>
    </location>
</feature>
<name>A0AAN8P872_POLSC</name>